<dbReference type="EMBL" id="CAJOBH010050678">
    <property type="protein sequence ID" value="CAF4377748.1"/>
    <property type="molecule type" value="Genomic_DNA"/>
</dbReference>
<dbReference type="EMBL" id="CAJOBF010010596">
    <property type="protein sequence ID" value="CAF4293630.1"/>
    <property type="molecule type" value="Genomic_DNA"/>
</dbReference>
<proteinExistence type="predicted"/>
<accession>A0A820HEC4</accession>
<dbReference type="Proteomes" id="UP000663842">
    <property type="component" value="Unassembled WGS sequence"/>
</dbReference>
<organism evidence="2 4">
    <name type="scientific">Rotaria magnacalcarata</name>
    <dbReference type="NCBI Taxonomy" id="392030"/>
    <lineage>
        <taxon>Eukaryota</taxon>
        <taxon>Metazoa</taxon>
        <taxon>Spiralia</taxon>
        <taxon>Gnathifera</taxon>
        <taxon>Rotifera</taxon>
        <taxon>Eurotatoria</taxon>
        <taxon>Bdelloidea</taxon>
        <taxon>Philodinida</taxon>
        <taxon>Philodinidae</taxon>
        <taxon>Rotaria</taxon>
    </lineage>
</organism>
<evidence type="ECO:0000313" key="2">
    <source>
        <dbReference type="EMBL" id="CAF4293630.1"/>
    </source>
</evidence>
<evidence type="ECO:0000256" key="1">
    <source>
        <dbReference type="SAM" id="MobiDB-lite"/>
    </source>
</evidence>
<name>A0A820HEC4_9BILA</name>
<feature type="non-terminal residue" evidence="2">
    <location>
        <position position="1"/>
    </location>
</feature>
<sequence>VSGCFRWPFRRQDDPPGQQRSMKSKNSVRKNNFHPNDHSTPKTKFNPDNILYKEPNQPINIIDNDNKQINDNINKNQLELTSIQSNSNSSKKLLQLMIIKFDAFMKKQDEQNERIDDLKKLIDDSNKRFDHIDNRLNHIEKQLIFKNKLNGTE</sequence>
<protein>
    <submittedName>
        <fullName evidence="2">Uncharacterized protein</fullName>
    </submittedName>
</protein>
<comment type="caution">
    <text evidence="2">The sequence shown here is derived from an EMBL/GenBank/DDBJ whole genome shotgun (WGS) entry which is preliminary data.</text>
</comment>
<dbReference type="AlphaFoldDB" id="A0A820HEC4"/>
<feature type="compositionally biased region" description="Basic residues" evidence="1">
    <location>
        <begin position="22"/>
        <end position="32"/>
    </location>
</feature>
<evidence type="ECO:0000313" key="3">
    <source>
        <dbReference type="EMBL" id="CAF4377748.1"/>
    </source>
</evidence>
<evidence type="ECO:0000313" key="4">
    <source>
        <dbReference type="Proteomes" id="UP000663842"/>
    </source>
</evidence>
<feature type="region of interest" description="Disordered" evidence="1">
    <location>
        <begin position="1"/>
        <end position="47"/>
    </location>
</feature>
<dbReference type="Proteomes" id="UP000681967">
    <property type="component" value="Unassembled WGS sequence"/>
</dbReference>
<gene>
    <name evidence="3" type="ORF">BYL167_LOCUS30605</name>
    <name evidence="2" type="ORF">UXM345_LOCUS33018</name>
</gene>
<reference evidence="2" key="1">
    <citation type="submission" date="2021-02" db="EMBL/GenBank/DDBJ databases">
        <authorList>
            <person name="Nowell W R."/>
        </authorList>
    </citation>
    <scope>NUCLEOTIDE SEQUENCE</scope>
</reference>